<feature type="active site" evidence="3">
    <location>
        <position position="293"/>
    </location>
</feature>
<keyword evidence="7" id="KW-0732">Signal</keyword>
<gene>
    <name evidence="9" type="ORF">MIND_00241400</name>
</gene>
<keyword evidence="10" id="KW-1185">Reference proteome</keyword>
<evidence type="ECO:0000313" key="9">
    <source>
        <dbReference type="EMBL" id="KAF7312284.1"/>
    </source>
</evidence>
<keyword evidence="6" id="KW-0812">Transmembrane</keyword>
<feature type="transmembrane region" description="Helical" evidence="6">
    <location>
        <begin position="989"/>
        <end position="1011"/>
    </location>
</feature>
<dbReference type="InterPro" id="IPR013595">
    <property type="entry name" value="Pept_S33_TAP-like_C"/>
</dbReference>
<evidence type="ECO:0000256" key="7">
    <source>
        <dbReference type="SAM" id="SignalP"/>
    </source>
</evidence>
<dbReference type="InterPro" id="IPR021109">
    <property type="entry name" value="Peptidase_aspartic_dom_sf"/>
</dbReference>
<feature type="transmembrane region" description="Helical" evidence="6">
    <location>
        <begin position="1058"/>
        <end position="1079"/>
    </location>
</feature>
<dbReference type="RefSeq" id="XP_037224392.1">
    <property type="nucleotide sequence ID" value="XM_037359297.1"/>
</dbReference>
<protein>
    <submittedName>
        <fullName evidence="9">AB hydrolase-1 domain-containing protein</fullName>
    </submittedName>
</protein>
<evidence type="ECO:0000256" key="2">
    <source>
        <dbReference type="ARBA" id="ARBA00022750"/>
    </source>
</evidence>
<name>A0A8H6WB56_9AGAR</name>
<keyword evidence="4" id="KW-0645">Protease</keyword>
<dbReference type="InterPro" id="IPR034164">
    <property type="entry name" value="Pepsin-like_dom"/>
</dbReference>
<dbReference type="SUPFAM" id="SSF50630">
    <property type="entry name" value="Acid proteases"/>
    <property type="match status" value="1"/>
</dbReference>
<dbReference type="GO" id="GO:0006508">
    <property type="term" value="P:proteolysis"/>
    <property type="evidence" value="ECO:0007669"/>
    <property type="project" value="UniProtKB-KW"/>
</dbReference>
<evidence type="ECO:0000313" key="10">
    <source>
        <dbReference type="Proteomes" id="UP000636479"/>
    </source>
</evidence>
<dbReference type="Pfam" id="PF00026">
    <property type="entry name" value="Asp"/>
    <property type="match status" value="1"/>
</dbReference>
<evidence type="ECO:0000256" key="4">
    <source>
        <dbReference type="RuleBase" id="RU000454"/>
    </source>
</evidence>
<dbReference type="PROSITE" id="PS51767">
    <property type="entry name" value="PEPTIDASE_A1"/>
    <property type="match status" value="1"/>
</dbReference>
<dbReference type="CDD" id="cd05471">
    <property type="entry name" value="pepsin_like"/>
    <property type="match status" value="1"/>
</dbReference>
<comment type="similarity">
    <text evidence="1 4">Belongs to the peptidase A1 family.</text>
</comment>
<feature type="signal peptide" evidence="7">
    <location>
        <begin position="1"/>
        <end position="21"/>
    </location>
</feature>
<proteinExistence type="inferred from homology"/>
<dbReference type="InterPro" id="IPR001461">
    <property type="entry name" value="Aspartic_peptidase_A1"/>
</dbReference>
<dbReference type="InterPro" id="IPR001969">
    <property type="entry name" value="Aspartic_peptidase_AS"/>
</dbReference>
<dbReference type="Proteomes" id="UP000636479">
    <property type="component" value="Unassembled WGS sequence"/>
</dbReference>
<dbReference type="PANTHER" id="PTHR47966">
    <property type="entry name" value="BETA-SITE APP-CLEAVING ENZYME, ISOFORM A-RELATED"/>
    <property type="match status" value="1"/>
</dbReference>
<feature type="chain" id="PRO_5034673196" evidence="7">
    <location>
        <begin position="22"/>
        <end position="1090"/>
    </location>
</feature>
<accession>A0A8H6WB56</accession>
<dbReference type="InterPro" id="IPR033121">
    <property type="entry name" value="PEPTIDASE_A1"/>
</dbReference>
<dbReference type="Gene3D" id="3.40.50.1820">
    <property type="entry name" value="alpha/beta hydrolase"/>
    <property type="match status" value="1"/>
</dbReference>
<keyword evidence="4 9" id="KW-0378">Hydrolase</keyword>
<dbReference type="PANTHER" id="PTHR47966:SF51">
    <property type="entry name" value="BETA-SITE APP-CLEAVING ENZYME, ISOFORM A-RELATED"/>
    <property type="match status" value="1"/>
</dbReference>
<feature type="transmembrane region" description="Helical" evidence="6">
    <location>
        <begin position="1032"/>
        <end position="1052"/>
    </location>
</feature>
<dbReference type="Gene3D" id="2.40.70.10">
    <property type="entry name" value="Acid Proteases"/>
    <property type="match status" value="2"/>
</dbReference>
<dbReference type="PROSITE" id="PS00141">
    <property type="entry name" value="ASP_PROTEASE"/>
    <property type="match status" value="2"/>
</dbReference>
<evidence type="ECO:0000256" key="1">
    <source>
        <dbReference type="ARBA" id="ARBA00007447"/>
    </source>
</evidence>
<dbReference type="GO" id="GO:0004190">
    <property type="term" value="F:aspartic-type endopeptidase activity"/>
    <property type="evidence" value="ECO:0007669"/>
    <property type="project" value="UniProtKB-KW"/>
</dbReference>
<feature type="active site" evidence="3">
    <location>
        <position position="107"/>
    </location>
</feature>
<comment type="caution">
    <text evidence="9">The sequence shown here is derived from an EMBL/GenBank/DDBJ whole genome shotgun (WGS) entry which is preliminary data.</text>
</comment>
<reference evidence="9" key="1">
    <citation type="submission" date="2020-05" db="EMBL/GenBank/DDBJ databases">
        <title>Mycena genomes resolve the evolution of fungal bioluminescence.</title>
        <authorList>
            <person name="Tsai I.J."/>
        </authorList>
    </citation>
    <scope>NUCLEOTIDE SEQUENCE</scope>
    <source>
        <strain evidence="9">171206Taipei</strain>
    </source>
</reference>
<evidence type="ECO:0000256" key="3">
    <source>
        <dbReference type="PIRSR" id="PIRSR601461-1"/>
    </source>
</evidence>
<dbReference type="EMBL" id="JACAZF010000002">
    <property type="protein sequence ID" value="KAF7312284.1"/>
    <property type="molecule type" value="Genomic_DNA"/>
</dbReference>
<keyword evidence="6" id="KW-0472">Membrane</keyword>
<evidence type="ECO:0000256" key="5">
    <source>
        <dbReference type="SAM" id="MobiDB-lite"/>
    </source>
</evidence>
<dbReference type="SUPFAM" id="SSF53474">
    <property type="entry name" value="alpha/beta-Hydrolases"/>
    <property type="match status" value="1"/>
</dbReference>
<evidence type="ECO:0000256" key="6">
    <source>
        <dbReference type="SAM" id="Phobius"/>
    </source>
</evidence>
<keyword evidence="6" id="KW-1133">Transmembrane helix</keyword>
<dbReference type="PRINTS" id="PR00792">
    <property type="entry name" value="PEPSIN"/>
</dbReference>
<dbReference type="Pfam" id="PF00561">
    <property type="entry name" value="Abhydrolase_1"/>
    <property type="match status" value="1"/>
</dbReference>
<dbReference type="InterPro" id="IPR000073">
    <property type="entry name" value="AB_hydrolase_1"/>
</dbReference>
<dbReference type="GeneID" id="59341813"/>
<dbReference type="Pfam" id="PF08386">
    <property type="entry name" value="Abhydrolase_4"/>
    <property type="match status" value="1"/>
</dbReference>
<organism evidence="9 10">
    <name type="scientific">Mycena indigotica</name>
    <dbReference type="NCBI Taxonomy" id="2126181"/>
    <lineage>
        <taxon>Eukaryota</taxon>
        <taxon>Fungi</taxon>
        <taxon>Dikarya</taxon>
        <taxon>Basidiomycota</taxon>
        <taxon>Agaricomycotina</taxon>
        <taxon>Agaricomycetes</taxon>
        <taxon>Agaricomycetidae</taxon>
        <taxon>Agaricales</taxon>
        <taxon>Marasmiineae</taxon>
        <taxon>Mycenaceae</taxon>
        <taxon>Mycena</taxon>
    </lineage>
</organism>
<dbReference type="InterPro" id="IPR029058">
    <property type="entry name" value="AB_hydrolase_fold"/>
</dbReference>
<dbReference type="AlphaFoldDB" id="A0A8H6WB56"/>
<feature type="region of interest" description="Disordered" evidence="5">
    <location>
        <begin position="40"/>
        <end position="59"/>
    </location>
</feature>
<evidence type="ECO:0000259" key="8">
    <source>
        <dbReference type="PROSITE" id="PS51767"/>
    </source>
</evidence>
<feature type="domain" description="Peptidase A1" evidence="8">
    <location>
        <begin position="89"/>
        <end position="411"/>
    </location>
</feature>
<dbReference type="OrthoDB" id="425534at2759"/>
<sequence length="1090" mass="117793">MRHAFLLALAALSSFCLDALAAQTTPISLPLSRKIQKPIERVSDSDRQRKRALKAQRERQWPPEIAAKRISPRSGPSDSVQVTNAVVTYTAHVDVGDPPQTYELLIDTGSSNTWVGNSKLYRATLETRPDGVIPGPVVLVYGSGLFTGVEMVEQLSLTQQLRIRNQSIAVSEPPLPQGFSNMDGILGIGPVDLTRGTMILENDQHEIPTVVDNLFSSGVIPAPVVGIYYEPATIESSVNGELTLGGVDDTKYLDQVHYTPITTSTPASSYWGIDQTIVYGTETILAQTSGIVDTGTTLILLATDAFSAYKSATGATYDNSTGLLKISTEDFHRLKNLDFHIGGQTFSLTPDAQIWPRLLNSDIGGDSQSIYLIVGDLGTNSGSGLDFINGYGFLERFYSVYDTGNRRVGLAETQYTNAKLSANATLDWVSCYSGLQCALLQVPLDYTFGDSRNASIAITRIPATATDSYLGPVLFNPGGPGGSGVAAILSAGASFAEFLGPQFDIVGFDPRGVGFSQPSASFFASAAQRAFWLPEDLNLRYPALDANSEVLSNQWAQYQLVGQQARRHDTTSVLQYFTTDNVAEDMLRITEAFGFEKLQYWGVSYGTVLGQTFATLFPDKVGRMVIDGKVYIRLAFESESLEGVMDGEAWFSANITESLTDSDKALQDFFDGCFDAGPTGCAYYDSSPNKIANNLQSLFQTYHQQPRPVLTNESHGVVDYSFLRNIVFGATFSPYGGFAPLAERLAELTGGNATNTYAQYQVDEFKCDSSANTNVGSIFEAEIATTCGDANSLSYRVLLIYGHLGESGAQAGKFTVRRVSKARPLGANTSFPLLVIGNTVDPITPLVWAAKAVKLFPGSVLITQNSPGHTSLVAPSNCTHGALAAYFQDGTLPAVGKVCEVDAELFPKANVKTGKEVRRGLENTIRSIANGVRIANKGGRLAFSLMSRHVFRQLQLLIPGAALTFYLDTFAHLKETLEDTHSWARSATIASLGLLGAVIAMFSYIIIASWTQIHGVQPDFRSWRASGVLSRVIPVLTFSIVSGWLGFTITFGQTTMGYVRGAIAASALFATTFGCLGLIPARRIRDQRPD</sequence>
<keyword evidence="2 4" id="KW-0064">Aspartyl protease</keyword>